<dbReference type="GO" id="GO:0009897">
    <property type="term" value="C:external side of plasma membrane"/>
    <property type="evidence" value="ECO:0007669"/>
    <property type="project" value="TreeGrafter"/>
</dbReference>
<keyword evidence="6 8" id="KW-0675">Receptor</keyword>
<dbReference type="Gene3D" id="1.20.1070.10">
    <property type="entry name" value="Rhodopsin 7-helix transmembrane proteins"/>
    <property type="match status" value="1"/>
</dbReference>
<proteinExistence type="inferred from homology"/>
<protein>
    <recommendedName>
        <fullName evidence="10">G-protein coupled receptors family 1 profile domain-containing protein</fullName>
    </recommendedName>
</protein>
<keyword evidence="2 8" id="KW-0812">Transmembrane</keyword>
<keyword evidence="7 8" id="KW-0807">Transducer</keyword>
<dbReference type="EMBL" id="OZ035834">
    <property type="protein sequence ID" value="CAL1575969.1"/>
    <property type="molecule type" value="Genomic_DNA"/>
</dbReference>
<dbReference type="AlphaFoldDB" id="A0AAV2JEI4"/>
<evidence type="ECO:0000256" key="7">
    <source>
        <dbReference type="ARBA" id="ARBA00023224"/>
    </source>
</evidence>
<name>A0AAV2JEI4_KNICA</name>
<keyword evidence="12" id="KW-1185">Reference proteome</keyword>
<comment type="subcellular location">
    <subcellularLocation>
        <location evidence="1">Membrane</location>
    </subcellularLocation>
</comment>
<evidence type="ECO:0000256" key="6">
    <source>
        <dbReference type="ARBA" id="ARBA00023170"/>
    </source>
</evidence>
<dbReference type="InterPro" id="IPR050119">
    <property type="entry name" value="CCR1-9-like"/>
</dbReference>
<evidence type="ECO:0000256" key="1">
    <source>
        <dbReference type="ARBA" id="ARBA00004370"/>
    </source>
</evidence>
<evidence type="ECO:0000256" key="5">
    <source>
        <dbReference type="ARBA" id="ARBA00023136"/>
    </source>
</evidence>
<dbReference type="Pfam" id="PF00001">
    <property type="entry name" value="7tm_1"/>
    <property type="match status" value="1"/>
</dbReference>
<evidence type="ECO:0000256" key="3">
    <source>
        <dbReference type="ARBA" id="ARBA00022989"/>
    </source>
</evidence>
<evidence type="ECO:0000259" key="10">
    <source>
        <dbReference type="PROSITE" id="PS50262"/>
    </source>
</evidence>
<dbReference type="PROSITE" id="PS00237">
    <property type="entry name" value="G_PROTEIN_RECEP_F1_1"/>
    <property type="match status" value="1"/>
</dbReference>
<keyword evidence="3 9" id="KW-1133">Transmembrane helix</keyword>
<organism evidence="11 12">
    <name type="scientific">Knipowitschia caucasica</name>
    <name type="common">Caucasian dwarf goby</name>
    <name type="synonym">Pomatoschistus caucasicus</name>
    <dbReference type="NCBI Taxonomy" id="637954"/>
    <lineage>
        <taxon>Eukaryota</taxon>
        <taxon>Metazoa</taxon>
        <taxon>Chordata</taxon>
        <taxon>Craniata</taxon>
        <taxon>Vertebrata</taxon>
        <taxon>Euteleostomi</taxon>
        <taxon>Actinopterygii</taxon>
        <taxon>Neopterygii</taxon>
        <taxon>Teleostei</taxon>
        <taxon>Neoteleostei</taxon>
        <taxon>Acanthomorphata</taxon>
        <taxon>Gobiaria</taxon>
        <taxon>Gobiiformes</taxon>
        <taxon>Gobioidei</taxon>
        <taxon>Gobiidae</taxon>
        <taxon>Gobiinae</taxon>
        <taxon>Knipowitschia</taxon>
    </lineage>
</organism>
<dbReference type="Proteomes" id="UP001497482">
    <property type="component" value="Chromosome 12"/>
</dbReference>
<sequence length="156" mass="17732">MELNMSFANTSVAPAPLVEQCDRSDFDFTWVPPYIYTISALGILFNLLVLLVFLLHKKNCTATEIYLSNMAAADILLMVFIPLWGVSAAKNSAWPFGDILCKTCSVLVIINYDCSIYFLVLVSIDRFTALVYPLTQCRLRRQLQRNESECENEMEN</sequence>
<feature type="transmembrane region" description="Helical" evidence="9">
    <location>
        <begin position="34"/>
        <end position="54"/>
    </location>
</feature>
<evidence type="ECO:0000313" key="11">
    <source>
        <dbReference type="EMBL" id="CAL1575969.1"/>
    </source>
</evidence>
<dbReference type="GO" id="GO:0007204">
    <property type="term" value="P:positive regulation of cytosolic calcium ion concentration"/>
    <property type="evidence" value="ECO:0007669"/>
    <property type="project" value="TreeGrafter"/>
</dbReference>
<dbReference type="GO" id="GO:0019722">
    <property type="term" value="P:calcium-mediated signaling"/>
    <property type="evidence" value="ECO:0007669"/>
    <property type="project" value="TreeGrafter"/>
</dbReference>
<dbReference type="PANTHER" id="PTHR10489:SF957">
    <property type="entry name" value="B2 BRADYKININ RECEPTOR"/>
    <property type="match status" value="1"/>
</dbReference>
<evidence type="ECO:0000256" key="2">
    <source>
        <dbReference type="ARBA" id="ARBA00022692"/>
    </source>
</evidence>
<evidence type="ECO:0000256" key="8">
    <source>
        <dbReference type="RuleBase" id="RU000688"/>
    </source>
</evidence>
<dbReference type="GO" id="GO:0019957">
    <property type="term" value="F:C-C chemokine binding"/>
    <property type="evidence" value="ECO:0007669"/>
    <property type="project" value="TreeGrafter"/>
</dbReference>
<dbReference type="PROSITE" id="PS50262">
    <property type="entry name" value="G_PROTEIN_RECEP_F1_2"/>
    <property type="match status" value="1"/>
</dbReference>
<dbReference type="PRINTS" id="PR00237">
    <property type="entry name" value="GPCRRHODOPSN"/>
</dbReference>
<dbReference type="InterPro" id="IPR017452">
    <property type="entry name" value="GPCR_Rhodpsn_7TM"/>
</dbReference>
<dbReference type="SUPFAM" id="SSF81321">
    <property type="entry name" value="Family A G protein-coupled receptor-like"/>
    <property type="match status" value="1"/>
</dbReference>
<gene>
    <name evidence="11" type="ORF">KC01_LOCUS7434</name>
</gene>
<feature type="transmembrane region" description="Helical" evidence="9">
    <location>
        <begin position="66"/>
        <end position="86"/>
    </location>
</feature>
<keyword evidence="5 9" id="KW-0472">Membrane</keyword>
<feature type="domain" description="G-protein coupled receptors family 1 profile" evidence="10">
    <location>
        <begin position="45"/>
        <end position="156"/>
    </location>
</feature>
<dbReference type="PANTHER" id="PTHR10489">
    <property type="entry name" value="CELL ADHESION MOLECULE"/>
    <property type="match status" value="1"/>
</dbReference>
<dbReference type="GO" id="GO:0016493">
    <property type="term" value="F:C-C chemokine receptor activity"/>
    <property type="evidence" value="ECO:0007669"/>
    <property type="project" value="TreeGrafter"/>
</dbReference>
<dbReference type="GO" id="GO:0006955">
    <property type="term" value="P:immune response"/>
    <property type="evidence" value="ECO:0007669"/>
    <property type="project" value="TreeGrafter"/>
</dbReference>
<evidence type="ECO:0000313" key="12">
    <source>
        <dbReference type="Proteomes" id="UP001497482"/>
    </source>
</evidence>
<accession>A0AAV2JEI4</accession>
<dbReference type="InterPro" id="IPR000276">
    <property type="entry name" value="GPCR_Rhodpsn"/>
</dbReference>
<comment type="similarity">
    <text evidence="8">Belongs to the G-protein coupled receptor 1 family.</text>
</comment>
<reference evidence="11 12" key="1">
    <citation type="submission" date="2024-04" db="EMBL/GenBank/DDBJ databases">
        <authorList>
            <person name="Waldvogel A.-M."/>
            <person name="Schoenle A."/>
        </authorList>
    </citation>
    <scope>NUCLEOTIDE SEQUENCE [LARGE SCALE GENOMIC DNA]</scope>
</reference>
<evidence type="ECO:0000256" key="9">
    <source>
        <dbReference type="SAM" id="Phobius"/>
    </source>
</evidence>
<keyword evidence="4 8" id="KW-0297">G-protein coupled receptor</keyword>
<evidence type="ECO:0000256" key="4">
    <source>
        <dbReference type="ARBA" id="ARBA00023040"/>
    </source>
</evidence>
<dbReference type="GO" id="GO:0060326">
    <property type="term" value="P:cell chemotaxis"/>
    <property type="evidence" value="ECO:0007669"/>
    <property type="project" value="TreeGrafter"/>
</dbReference>